<keyword evidence="1" id="KW-1133">Transmembrane helix</keyword>
<gene>
    <name evidence="2" type="ORF">COV01_00850</name>
</gene>
<evidence type="ECO:0000313" key="3">
    <source>
        <dbReference type="Proteomes" id="UP000228700"/>
    </source>
</evidence>
<evidence type="ECO:0000313" key="2">
    <source>
        <dbReference type="EMBL" id="PJE74566.1"/>
    </source>
</evidence>
<dbReference type="GO" id="GO:0043107">
    <property type="term" value="P:type IV pilus-dependent motility"/>
    <property type="evidence" value="ECO:0007669"/>
    <property type="project" value="InterPro"/>
</dbReference>
<dbReference type="GO" id="GO:0043683">
    <property type="term" value="P:type IV pilus assembly"/>
    <property type="evidence" value="ECO:0007669"/>
    <property type="project" value="InterPro"/>
</dbReference>
<evidence type="ECO:0008006" key="4">
    <source>
        <dbReference type="Google" id="ProtNLM"/>
    </source>
</evidence>
<proteinExistence type="predicted"/>
<dbReference type="AlphaFoldDB" id="A0A2M8LD57"/>
<organism evidence="2 3">
    <name type="scientific">Candidatus Taylorbacteria bacterium CG10_big_fil_rev_8_21_14_0_10_41_48</name>
    <dbReference type="NCBI Taxonomy" id="1975024"/>
    <lineage>
        <taxon>Bacteria</taxon>
        <taxon>Candidatus Tayloriibacteriota</taxon>
    </lineage>
</organism>
<dbReference type="InterPro" id="IPR014717">
    <property type="entry name" value="Transl_elong_EF1B/ribsomal_bS6"/>
</dbReference>
<sequence length="183" mass="19968">MNTHRNIVITITIWSLFVIVSSIGGFFMHRIYSLDTEALSVASEAQNLLKKDEQLSVVRAALRESSQSIDTLETFFIKEDSVSSFIDSLDILAAREGVSVSFGSLSVEPVPDSNSVKQLKLRASVTGTWRHVVSFTSALESLPQAVVVQTAAFNREPETGESDQAGLVRWNAGLNVSVLILPN</sequence>
<dbReference type="Proteomes" id="UP000228700">
    <property type="component" value="Unassembled WGS sequence"/>
</dbReference>
<protein>
    <recommendedName>
        <fullName evidence="4">Type 4a pilus biogenesis protein PilO</fullName>
    </recommendedName>
</protein>
<feature type="transmembrane region" description="Helical" evidence="1">
    <location>
        <begin position="7"/>
        <end position="28"/>
    </location>
</feature>
<keyword evidence="1" id="KW-0812">Transmembrane</keyword>
<dbReference type="InterPro" id="IPR007445">
    <property type="entry name" value="PilO"/>
</dbReference>
<reference evidence="3" key="1">
    <citation type="submission" date="2017-09" db="EMBL/GenBank/DDBJ databases">
        <title>Depth-based differentiation of microbial function through sediment-hosted aquifers and enrichment of novel symbionts in the deep terrestrial subsurface.</title>
        <authorList>
            <person name="Probst A.J."/>
            <person name="Ladd B."/>
            <person name="Jarett J.K."/>
            <person name="Geller-Mcgrath D.E."/>
            <person name="Sieber C.M.K."/>
            <person name="Emerson J.B."/>
            <person name="Anantharaman K."/>
            <person name="Thomas B.C."/>
            <person name="Malmstrom R."/>
            <person name="Stieglmeier M."/>
            <person name="Klingl A."/>
            <person name="Woyke T."/>
            <person name="Ryan C.M."/>
            <person name="Banfield J.F."/>
        </authorList>
    </citation>
    <scope>NUCLEOTIDE SEQUENCE [LARGE SCALE GENOMIC DNA]</scope>
</reference>
<comment type="caution">
    <text evidence="2">The sequence shown here is derived from an EMBL/GenBank/DDBJ whole genome shotgun (WGS) entry which is preliminary data.</text>
</comment>
<dbReference type="Gene3D" id="3.30.70.60">
    <property type="match status" value="1"/>
</dbReference>
<accession>A0A2M8LD57</accession>
<dbReference type="EMBL" id="PFEQ01000001">
    <property type="protein sequence ID" value="PJE74566.1"/>
    <property type="molecule type" value="Genomic_DNA"/>
</dbReference>
<dbReference type="Pfam" id="PF04350">
    <property type="entry name" value="PilO"/>
    <property type="match status" value="1"/>
</dbReference>
<evidence type="ECO:0000256" key="1">
    <source>
        <dbReference type="SAM" id="Phobius"/>
    </source>
</evidence>
<name>A0A2M8LD57_9BACT</name>
<keyword evidence="1" id="KW-0472">Membrane</keyword>